<dbReference type="InterPro" id="IPR006045">
    <property type="entry name" value="Cupin_1"/>
</dbReference>
<name>A0A843X615_COLES</name>
<dbReference type="PANTHER" id="PTHR31189:SF7">
    <property type="entry name" value="OS03G0197300 PROTEIN"/>
    <property type="match status" value="1"/>
</dbReference>
<dbReference type="SUPFAM" id="SSF51182">
    <property type="entry name" value="RmlC-like cupins"/>
    <property type="match status" value="1"/>
</dbReference>
<sequence length="605" mass="68892">MARAAWDSPFFFFFVLVLILLLLPWSPSSSSSCSAATGLQVEAAACPVPLVTRENRKTIASTESGTITSVDIDDGYRGTYHLQFFTLEPQSLLLPLLLHTDMVFYVHSGRGTVSWVDEGETYDLEVESGDVYRIGSGCVIYMRSHPDPLREKLRVYAIFSTIGSEVSPAAMHEAFVGAYSNVSDLVRGFDEAVLRMGFRVPAEVISGLKKAEKTPPIVPLAAEKETEAGLNWKEGIFEALTGGSRPLGPDNGKKVQKKKKKKTKTKAFNIVKAEPDVENCNGRSIAVTDEDLDALLESDIGVFMVNLTKGSMMGPHWNPFATEIAVVTHGRGMVQLVLPSVGAAGEIAAACQSLRFRANVGDVFLVPRYHPMAQMSFNDDYLSFVGFSTRVSKNHPQFLAGKRSVLQTLNKGILALSLGVPNATVEQLLVAQEDAIMLECTSCAEEEERKMEAEIQRQKEEEARKREEEEEARRREEEEAKKREEEEAARRQEEEAREREEEEKRRQQEEEEERRRQEEEEEGRGQEEERQRREEEAREREEEEKRKQQEEEEERRRQEEEEEARRQEEERQRREEQERARREEEEGAGGGGERERFKPWRLPMV</sequence>
<feature type="domain" description="Cupin type-1" evidence="3">
    <location>
        <begin position="268"/>
        <end position="426"/>
    </location>
</feature>
<dbReference type="Pfam" id="PF00190">
    <property type="entry name" value="Cupin_1"/>
    <property type="match status" value="1"/>
</dbReference>
<dbReference type="InterPro" id="IPR011051">
    <property type="entry name" value="RmlC_Cupin_sf"/>
</dbReference>
<dbReference type="Proteomes" id="UP000652761">
    <property type="component" value="Unassembled WGS sequence"/>
</dbReference>
<feature type="chain" id="PRO_5032270796" description="Cupin type-1 domain-containing protein" evidence="2">
    <location>
        <begin position="31"/>
        <end position="605"/>
    </location>
</feature>
<evidence type="ECO:0000259" key="3">
    <source>
        <dbReference type="SMART" id="SM00835"/>
    </source>
</evidence>
<feature type="region of interest" description="Disordered" evidence="1">
    <location>
        <begin position="451"/>
        <end position="605"/>
    </location>
</feature>
<dbReference type="CDD" id="cd02244">
    <property type="entry name" value="cupin_7S_vicilin-like_N"/>
    <property type="match status" value="1"/>
</dbReference>
<feature type="compositionally biased region" description="Basic and acidic residues" evidence="1">
    <location>
        <begin position="451"/>
        <end position="584"/>
    </location>
</feature>
<dbReference type="CDD" id="cd02245">
    <property type="entry name" value="cupin_7S_vicilin-like_C"/>
    <property type="match status" value="1"/>
</dbReference>
<dbReference type="Gene3D" id="2.60.120.10">
    <property type="entry name" value="Jelly Rolls"/>
    <property type="match status" value="2"/>
</dbReference>
<evidence type="ECO:0000313" key="5">
    <source>
        <dbReference type="Proteomes" id="UP000652761"/>
    </source>
</evidence>
<protein>
    <recommendedName>
        <fullName evidence="3">Cupin type-1 domain-containing protein</fullName>
    </recommendedName>
</protein>
<reference evidence="4" key="1">
    <citation type="submission" date="2017-07" db="EMBL/GenBank/DDBJ databases">
        <title>Taro Niue Genome Assembly and Annotation.</title>
        <authorList>
            <person name="Atibalentja N."/>
            <person name="Keating K."/>
            <person name="Fields C.J."/>
        </authorList>
    </citation>
    <scope>NUCLEOTIDE SEQUENCE</scope>
    <source>
        <strain evidence="4">Niue_2</strain>
        <tissue evidence="4">Leaf</tissue>
    </source>
</reference>
<dbReference type="SMART" id="SM00835">
    <property type="entry name" value="Cupin_1"/>
    <property type="match status" value="2"/>
</dbReference>
<gene>
    <name evidence="4" type="ORF">Taro_047998</name>
</gene>
<dbReference type="OrthoDB" id="1932894at2759"/>
<dbReference type="PROSITE" id="PS51257">
    <property type="entry name" value="PROKAR_LIPOPROTEIN"/>
    <property type="match status" value="1"/>
</dbReference>
<dbReference type="PANTHER" id="PTHR31189">
    <property type="entry name" value="OS03G0336100 PROTEIN-RELATED"/>
    <property type="match status" value="1"/>
</dbReference>
<evidence type="ECO:0000256" key="1">
    <source>
        <dbReference type="SAM" id="MobiDB-lite"/>
    </source>
</evidence>
<feature type="domain" description="Cupin type-1" evidence="3">
    <location>
        <begin position="48"/>
        <end position="206"/>
    </location>
</feature>
<evidence type="ECO:0000313" key="4">
    <source>
        <dbReference type="EMBL" id="MQM15061.1"/>
    </source>
</evidence>
<dbReference type="InterPro" id="IPR050253">
    <property type="entry name" value="Seed_Storage-Functional"/>
</dbReference>
<organism evidence="4 5">
    <name type="scientific">Colocasia esculenta</name>
    <name type="common">Wild taro</name>
    <name type="synonym">Arum esculentum</name>
    <dbReference type="NCBI Taxonomy" id="4460"/>
    <lineage>
        <taxon>Eukaryota</taxon>
        <taxon>Viridiplantae</taxon>
        <taxon>Streptophyta</taxon>
        <taxon>Embryophyta</taxon>
        <taxon>Tracheophyta</taxon>
        <taxon>Spermatophyta</taxon>
        <taxon>Magnoliopsida</taxon>
        <taxon>Liliopsida</taxon>
        <taxon>Araceae</taxon>
        <taxon>Aroideae</taxon>
        <taxon>Colocasieae</taxon>
        <taxon>Colocasia</taxon>
    </lineage>
</organism>
<dbReference type="InterPro" id="IPR014710">
    <property type="entry name" value="RmlC-like_jellyroll"/>
</dbReference>
<accession>A0A843X615</accession>
<keyword evidence="5" id="KW-1185">Reference proteome</keyword>
<feature type="signal peptide" evidence="2">
    <location>
        <begin position="1"/>
        <end position="30"/>
    </location>
</feature>
<dbReference type="AlphaFoldDB" id="A0A843X615"/>
<comment type="caution">
    <text evidence="4">The sequence shown here is derived from an EMBL/GenBank/DDBJ whole genome shotgun (WGS) entry which is preliminary data.</text>
</comment>
<evidence type="ECO:0000256" key="2">
    <source>
        <dbReference type="SAM" id="SignalP"/>
    </source>
</evidence>
<proteinExistence type="predicted"/>
<dbReference type="EMBL" id="NMUH01006345">
    <property type="protein sequence ID" value="MQM15061.1"/>
    <property type="molecule type" value="Genomic_DNA"/>
</dbReference>
<keyword evidence="2" id="KW-0732">Signal</keyword>